<dbReference type="AlphaFoldDB" id="D5BED4"/>
<reference evidence="1 2" key="1">
    <citation type="journal article" date="2010" name="BMC Genomics">
        <title>The complete genome of Zunongwangia profunda SM-A87 reveals its adaptation to the deep-sea environment and ecological role in sedimentary organic nitrogen degradation.</title>
        <authorList>
            <person name="Qin Q.L."/>
            <person name="Zhang X.Y."/>
            <person name="Wang X.M."/>
            <person name="Liu G.M."/>
            <person name="Chen X.L."/>
            <person name="Xie B.B."/>
            <person name="Dang H.Y."/>
            <person name="Zhou B.C."/>
            <person name="Yu J."/>
            <person name="Zhang Y.Z."/>
        </authorList>
    </citation>
    <scope>NUCLEOTIDE SEQUENCE [LARGE SCALE GENOMIC DNA]</scope>
    <source>
        <strain evidence="2">DSM 18752 / CCTCC AB 206139 / SM-A87</strain>
    </source>
</reference>
<proteinExistence type="predicted"/>
<protein>
    <submittedName>
        <fullName evidence="1">Uncharacterized protein</fullName>
    </submittedName>
</protein>
<dbReference type="HOGENOM" id="CLU_3376876_0_0_10"/>
<dbReference type="Proteomes" id="UP000001654">
    <property type="component" value="Chromosome"/>
</dbReference>
<name>D5BED4_ZUNPS</name>
<evidence type="ECO:0000313" key="1">
    <source>
        <dbReference type="EMBL" id="ADF52893.1"/>
    </source>
</evidence>
<keyword evidence="2" id="KW-1185">Reference proteome</keyword>
<dbReference type="KEGG" id="zpr:ZPR_2570"/>
<accession>D5BED4</accession>
<evidence type="ECO:0000313" key="2">
    <source>
        <dbReference type="Proteomes" id="UP000001654"/>
    </source>
</evidence>
<gene>
    <name evidence="1" type="ordered locus">ZPR_2570</name>
</gene>
<organism evidence="1 2">
    <name type="scientific">Zunongwangia profunda (strain DSM 18752 / CCTCC AB 206139 / SM-A87)</name>
    <name type="common">Wangia profunda</name>
    <dbReference type="NCBI Taxonomy" id="655815"/>
    <lineage>
        <taxon>Bacteria</taxon>
        <taxon>Pseudomonadati</taxon>
        <taxon>Bacteroidota</taxon>
        <taxon>Flavobacteriia</taxon>
        <taxon>Flavobacteriales</taxon>
        <taxon>Flavobacteriaceae</taxon>
        <taxon>Zunongwangia</taxon>
    </lineage>
</organism>
<sequence>MGTFLSPVNYWEALIRFIFVRQVNLEEQYFKDIQ</sequence>
<dbReference type="EMBL" id="CP001650">
    <property type="protein sequence ID" value="ADF52893.1"/>
    <property type="molecule type" value="Genomic_DNA"/>
</dbReference>